<reference evidence="2" key="1">
    <citation type="submission" date="2023-07" db="EMBL/GenBank/DDBJ databases">
        <title>Chryseobacterium sp. strain PBS4-4 Genome sequencing and assembly.</title>
        <authorList>
            <person name="Jung Y."/>
        </authorList>
    </citation>
    <scope>NUCLEOTIDE SEQUENCE [LARGE SCALE GENOMIC DNA]</scope>
    <source>
        <strain evidence="2">PBS4-4</strain>
    </source>
</reference>
<proteinExistence type="predicted"/>
<organism evidence="1 2">
    <name type="scientific">Chryseobacterium edaphi</name>
    <dbReference type="NCBI Taxonomy" id="2976532"/>
    <lineage>
        <taxon>Bacteria</taxon>
        <taxon>Pseudomonadati</taxon>
        <taxon>Bacteroidota</taxon>
        <taxon>Flavobacteriia</taxon>
        <taxon>Flavobacteriales</taxon>
        <taxon>Weeksellaceae</taxon>
        <taxon>Chryseobacterium group</taxon>
        <taxon>Chryseobacterium</taxon>
    </lineage>
</organism>
<sequence length="103" mass="11968">MLKKRKSPLDVLFPERDNIRMYHINKPKTVEQITRIPVSGLALDKVVMIDNHSYQYKGQQTIKKQGIKKTIYLFKGVSTSTDREFTVNKAPTFKLVNDVLKMN</sequence>
<name>A0ABT2W066_9FLAO</name>
<evidence type="ECO:0000313" key="2">
    <source>
        <dbReference type="Proteomes" id="UP001208649"/>
    </source>
</evidence>
<accession>A0ABT2W066</accession>
<dbReference type="RefSeq" id="WP_263000770.1">
    <property type="nucleotide sequence ID" value="NZ_JAOTEM010000001.1"/>
</dbReference>
<protein>
    <submittedName>
        <fullName evidence="1">Uncharacterized protein</fullName>
    </submittedName>
</protein>
<comment type="caution">
    <text evidence="1">The sequence shown here is derived from an EMBL/GenBank/DDBJ whole genome shotgun (WGS) entry which is preliminary data.</text>
</comment>
<dbReference type="Proteomes" id="UP001208649">
    <property type="component" value="Unassembled WGS sequence"/>
</dbReference>
<dbReference type="EMBL" id="JAOTEM010000001">
    <property type="protein sequence ID" value="MCU7615641.1"/>
    <property type="molecule type" value="Genomic_DNA"/>
</dbReference>
<gene>
    <name evidence="1" type="ORF">NZ698_00405</name>
</gene>
<keyword evidence="2" id="KW-1185">Reference proteome</keyword>
<evidence type="ECO:0000313" key="1">
    <source>
        <dbReference type="EMBL" id="MCU7615641.1"/>
    </source>
</evidence>